<feature type="region of interest" description="Disordered" evidence="1">
    <location>
        <begin position="33"/>
        <end position="67"/>
    </location>
</feature>
<accession>A0A9N7V7F2</accession>
<dbReference type="AlphaFoldDB" id="A0A9N7V7F2"/>
<comment type="caution">
    <text evidence="2">The sequence shown here is derived from an EMBL/GenBank/DDBJ whole genome shotgun (WGS) entry which is preliminary data.</text>
</comment>
<dbReference type="Proteomes" id="UP001153269">
    <property type="component" value="Unassembled WGS sequence"/>
</dbReference>
<reference evidence="2" key="1">
    <citation type="submission" date="2020-03" db="EMBL/GenBank/DDBJ databases">
        <authorList>
            <person name="Weist P."/>
        </authorList>
    </citation>
    <scope>NUCLEOTIDE SEQUENCE</scope>
</reference>
<sequence length="102" mass="10854">MEPGSFPAVAWELLSHGTSAAAARELKAAAELMPTTSSGILEGSHSDPDHGEAERKPQSVDSEYLHNAQPASQGFPFIIPVLGCSTSAQRHREEPQSKACQQ</sequence>
<feature type="compositionally biased region" description="Basic and acidic residues" evidence="1">
    <location>
        <begin position="44"/>
        <end position="58"/>
    </location>
</feature>
<organism evidence="2 3">
    <name type="scientific">Pleuronectes platessa</name>
    <name type="common">European plaice</name>
    <dbReference type="NCBI Taxonomy" id="8262"/>
    <lineage>
        <taxon>Eukaryota</taxon>
        <taxon>Metazoa</taxon>
        <taxon>Chordata</taxon>
        <taxon>Craniata</taxon>
        <taxon>Vertebrata</taxon>
        <taxon>Euteleostomi</taxon>
        <taxon>Actinopterygii</taxon>
        <taxon>Neopterygii</taxon>
        <taxon>Teleostei</taxon>
        <taxon>Neoteleostei</taxon>
        <taxon>Acanthomorphata</taxon>
        <taxon>Carangaria</taxon>
        <taxon>Pleuronectiformes</taxon>
        <taxon>Pleuronectoidei</taxon>
        <taxon>Pleuronectidae</taxon>
        <taxon>Pleuronectes</taxon>
    </lineage>
</organism>
<keyword evidence="3" id="KW-1185">Reference proteome</keyword>
<evidence type="ECO:0000313" key="3">
    <source>
        <dbReference type="Proteomes" id="UP001153269"/>
    </source>
</evidence>
<evidence type="ECO:0000313" key="2">
    <source>
        <dbReference type="EMBL" id="CAB1447181.1"/>
    </source>
</evidence>
<protein>
    <submittedName>
        <fullName evidence="2">Uncharacterized protein</fullName>
    </submittedName>
</protein>
<evidence type="ECO:0000256" key="1">
    <source>
        <dbReference type="SAM" id="MobiDB-lite"/>
    </source>
</evidence>
<dbReference type="EMBL" id="CADEAL010003938">
    <property type="protein sequence ID" value="CAB1447181.1"/>
    <property type="molecule type" value="Genomic_DNA"/>
</dbReference>
<proteinExistence type="predicted"/>
<name>A0A9N7V7F2_PLEPL</name>
<gene>
    <name evidence="2" type="ORF">PLEPLA_LOCUS34875</name>
</gene>